<reference evidence="1 2" key="1">
    <citation type="submission" date="2020-04" db="EMBL/GenBank/DDBJ databases">
        <title>MicrobeNet Type strains.</title>
        <authorList>
            <person name="Nicholson A.C."/>
        </authorList>
    </citation>
    <scope>NUCLEOTIDE SEQUENCE [LARGE SCALE GENOMIC DNA]</scope>
    <source>
        <strain evidence="1 2">ATCC BAA-14</strain>
    </source>
</reference>
<protein>
    <submittedName>
        <fullName evidence="1">Uncharacterized protein</fullName>
    </submittedName>
</protein>
<dbReference type="GO" id="GO:0003677">
    <property type="term" value="F:DNA binding"/>
    <property type="evidence" value="ECO:0007669"/>
    <property type="project" value="InterPro"/>
</dbReference>
<dbReference type="Proteomes" id="UP000563898">
    <property type="component" value="Unassembled WGS sequence"/>
</dbReference>
<sequence length="184" mass="20479">MPLPDRNFDGFALYAALDARRREQTLSWNALARQVWDLSAALNAARPDDHSFSTSAIASLRTRGNTSCQHAVLLLWWLNATTEDFVTPEDFVTDPATGTAGVELPRCDDAHRLRWNLGRLYATLDAARTRHGATWARTAARLGCSPGQLTGLRTARYSTNMRLAMTITQALRRPAAEFVYAADW</sequence>
<accession>A0A846WRM7</accession>
<name>A0A846WRM7_9ACTN</name>
<dbReference type="InterPro" id="IPR010982">
    <property type="entry name" value="Lambda_DNA-bd_dom_sf"/>
</dbReference>
<comment type="caution">
    <text evidence="1">The sequence shown here is derived from an EMBL/GenBank/DDBJ whole genome shotgun (WGS) entry which is preliminary data.</text>
</comment>
<gene>
    <name evidence="1" type="ORF">HGA05_17575</name>
</gene>
<evidence type="ECO:0000313" key="2">
    <source>
        <dbReference type="Proteomes" id="UP000563898"/>
    </source>
</evidence>
<dbReference type="SUPFAM" id="SSF47413">
    <property type="entry name" value="lambda repressor-like DNA-binding domains"/>
    <property type="match status" value="1"/>
</dbReference>
<dbReference type="EMBL" id="JAAXPC010000010">
    <property type="protein sequence ID" value="NKY03383.1"/>
    <property type="molecule type" value="Genomic_DNA"/>
</dbReference>
<organism evidence="1 2">
    <name type="scientific">Gordonia polyisoprenivorans</name>
    <dbReference type="NCBI Taxonomy" id="84595"/>
    <lineage>
        <taxon>Bacteria</taxon>
        <taxon>Bacillati</taxon>
        <taxon>Actinomycetota</taxon>
        <taxon>Actinomycetes</taxon>
        <taxon>Mycobacteriales</taxon>
        <taxon>Gordoniaceae</taxon>
        <taxon>Gordonia</taxon>
    </lineage>
</organism>
<proteinExistence type="predicted"/>
<evidence type="ECO:0000313" key="1">
    <source>
        <dbReference type="EMBL" id="NKY03383.1"/>
    </source>
</evidence>
<dbReference type="AlphaFoldDB" id="A0A846WRM7"/>
<dbReference type="RefSeq" id="WP_006370557.1">
    <property type="nucleotide sequence ID" value="NZ_JAAXPC010000010.1"/>
</dbReference>